<evidence type="ECO:0000313" key="7">
    <source>
        <dbReference type="EMBL" id="PIS14540.1"/>
    </source>
</evidence>
<evidence type="ECO:0000313" key="8">
    <source>
        <dbReference type="Proteomes" id="UP000230775"/>
    </source>
</evidence>
<evidence type="ECO:0000256" key="3">
    <source>
        <dbReference type="ARBA" id="ARBA00022603"/>
    </source>
</evidence>
<keyword evidence="5 6" id="KW-0949">S-adenosyl-L-methionine</keyword>
<gene>
    <name evidence="6" type="primary">rsmH</name>
    <name evidence="7" type="ORF">COT64_02180</name>
</gene>
<dbReference type="Gene3D" id="1.10.150.170">
    <property type="entry name" value="Putative methyltransferase TM0872, insert domain"/>
    <property type="match status" value="1"/>
</dbReference>
<organism evidence="7 8">
    <name type="scientific">Candidatus Shapirobacteria bacterium CG09_land_8_20_14_0_10_39_12</name>
    <dbReference type="NCBI Taxonomy" id="1974885"/>
    <lineage>
        <taxon>Bacteria</taxon>
        <taxon>Candidatus Shapironibacteriota</taxon>
    </lineage>
</organism>
<dbReference type="InterPro" id="IPR029063">
    <property type="entry name" value="SAM-dependent_MTases_sf"/>
</dbReference>
<dbReference type="EC" id="2.1.1.199" evidence="6"/>
<dbReference type="HAMAP" id="MF_01007">
    <property type="entry name" value="16SrRNA_methyltr_H"/>
    <property type="match status" value="1"/>
</dbReference>
<feature type="binding site" evidence="6">
    <location>
        <position position="105"/>
    </location>
    <ligand>
        <name>S-adenosyl-L-methionine</name>
        <dbReference type="ChEBI" id="CHEBI:59789"/>
    </ligand>
</feature>
<keyword evidence="3 6" id="KW-0489">Methyltransferase</keyword>
<dbReference type="SUPFAM" id="SSF81799">
    <property type="entry name" value="Putative methyltransferase TM0872, insert domain"/>
    <property type="match status" value="1"/>
</dbReference>
<dbReference type="InterPro" id="IPR002903">
    <property type="entry name" value="RsmH"/>
</dbReference>
<accession>A0A2H0WPF7</accession>
<dbReference type="PIRSF" id="PIRSF004486">
    <property type="entry name" value="MraW"/>
    <property type="match status" value="1"/>
</dbReference>
<dbReference type="NCBIfam" id="TIGR00006">
    <property type="entry name" value="16S rRNA (cytosine(1402)-N(4))-methyltransferase RsmH"/>
    <property type="match status" value="1"/>
</dbReference>
<comment type="similarity">
    <text evidence="1 6">Belongs to the methyltransferase superfamily. RsmH family.</text>
</comment>
<evidence type="ECO:0000256" key="4">
    <source>
        <dbReference type="ARBA" id="ARBA00022679"/>
    </source>
</evidence>
<dbReference type="AlphaFoldDB" id="A0A2H0WPF7"/>
<dbReference type="EMBL" id="PEZI01000044">
    <property type="protein sequence ID" value="PIS14540.1"/>
    <property type="molecule type" value="Genomic_DNA"/>
</dbReference>
<feature type="binding site" evidence="6">
    <location>
        <position position="112"/>
    </location>
    <ligand>
        <name>S-adenosyl-L-methionine</name>
        <dbReference type="ChEBI" id="CHEBI:59789"/>
    </ligand>
</feature>
<feature type="binding site" evidence="6">
    <location>
        <position position="53"/>
    </location>
    <ligand>
        <name>S-adenosyl-L-methionine</name>
        <dbReference type="ChEBI" id="CHEBI:59789"/>
    </ligand>
</feature>
<proteinExistence type="inferred from homology"/>
<dbReference type="GO" id="GO:0071424">
    <property type="term" value="F:rRNA (cytosine-N4-)-methyltransferase activity"/>
    <property type="evidence" value="ECO:0007669"/>
    <property type="project" value="UniProtKB-UniRule"/>
</dbReference>
<comment type="catalytic activity">
    <reaction evidence="6">
        <text>cytidine(1402) in 16S rRNA + S-adenosyl-L-methionine = N(4)-methylcytidine(1402) in 16S rRNA + S-adenosyl-L-homocysteine + H(+)</text>
        <dbReference type="Rhea" id="RHEA:42928"/>
        <dbReference type="Rhea" id="RHEA-COMP:10286"/>
        <dbReference type="Rhea" id="RHEA-COMP:10287"/>
        <dbReference type="ChEBI" id="CHEBI:15378"/>
        <dbReference type="ChEBI" id="CHEBI:57856"/>
        <dbReference type="ChEBI" id="CHEBI:59789"/>
        <dbReference type="ChEBI" id="CHEBI:74506"/>
        <dbReference type="ChEBI" id="CHEBI:82748"/>
        <dbReference type="EC" id="2.1.1.199"/>
    </reaction>
</comment>
<dbReference type="InterPro" id="IPR023397">
    <property type="entry name" value="SAM-dep_MeTrfase_MraW_recog"/>
</dbReference>
<sequence>MKTSNTYHIPALLNETVDLLNVKPGKRFIDATLGGGGHSEEIVRKKGMLLGIDQDPEAVSFASERLKTFACPGLVPPKIVQSNFSRIDEVAKDVGFEKVDGILFDLGVSSHQLETAQRGFSFNQGPLDMRMDKTFSVTAKDLVNGLNEGELADLFLKLGEERLSQRYAKAICKERLIKPIATCNELSEIIVKEALPRGKFDRTHPATRVFQALRIAVNDELNSLKEALPKAVELLNKKGRLVLLSFHSLEDGIVKRFFLDQEEKGILKIITKKPITPSAEEVNLNPRARSAKLRAAEKIC</sequence>
<dbReference type="SUPFAM" id="SSF53335">
    <property type="entry name" value="S-adenosyl-L-methionine-dependent methyltransferases"/>
    <property type="match status" value="1"/>
</dbReference>
<reference evidence="8" key="1">
    <citation type="submission" date="2017-09" db="EMBL/GenBank/DDBJ databases">
        <title>Depth-based differentiation of microbial function through sediment-hosted aquifers and enrichment of novel symbionts in the deep terrestrial subsurface.</title>
        <authorList>
            <person name="Probst A.J."/>
            <person name="Ladd B."/>
            <person name="Jarett J.K."/>
            <person name="Geller-Mcgrath D.E."/>
            <person name="Sieber C.M.K."/>
            <person name="Emerson J.B."/>
            <person name="Anantharaman K."/>
            <person name="Thomas B.C."/>
            <person name="Malmstrom R."/>
            <person name="Stieglmeier M."/>
            <person name="Klingl A."/>
            <person name="Woyke T."/>
            <person name="Ryan C.M."/>
            <person name="Banfield J.F."/>
        </authorList>
    </citation>
    <scope>NUCLEOTIDE SEQUENCE [LARGE SCALE GENOMIC DNA]</scope>
</reference>
<dbReference type="Gene3D" id="3.40.50.150">
    <property type="entry name" value="Vaccinia Virus protein VP39"/>
    <property type="match status" value="1"/>
</dbReference>
<keyword evidence="6" id="KW-0963">Cytoplasm</keyword>
<dbReference type="Proteomes" id="UP000230775">
    <property type="component" value="Unassembled WGS sequence"/>
</dbReference>
<evidence type="ECO:0000256" key="6">
    <source>
        <dbReference type="HAMAP-Rule" id="MF_01007"/>
    </source>
</evidence>
<name>A0A2H0WPF7_9BACT</name>
<evidence type="ECO:0000256" key="1">
    <source>
        <dbReference type="ARBA" id="ARBA00010396"/>
    </source>
</evidence>
<dbReference type="PANTHER" id="PTHR11265:SF0">
    <property type="entry name" value="12S RRNA N4-METHYLCYTIDINE METHYLTRANSFERASE"/>
    <property type="match status" value="1"/>
</dbReference>
<keyword evidence="4 6" id="KW-0808">Transferase</keyword>
<evidence type="ECO:0000256" key="5">
    <source>
        <dbReference type="ARBA" id="ARBA00022691"/>
    </source>
</evidence>
<comment type="function">
    <text evidence="6">Specifically methylates the N4 position of cytidine in position 1402 (C1402) of 16S rRNA.</text>
</comment>
<dbReference type="GO" id="GO:0005737">
    <property type="term" value="C:cytoplasm"/>
    <property type="evidence" value="ECO:0007669"/>
    <property type="project" value="UniProtKB-SubCell"/>
</dbReference>
<evidence type="ECO:0000256" key="2">
    <source>
        <dbReference type="ARBA" id="ARBA00022552"/>
    </source>
</evidence>
<dbReference type="GO" id="GO:0070475">
    <property type="term" value="P:rRNA base methylation"/>
    <property type="evidence" value="ECO:0007669"/>
    <property type="project" value="UniProtKB-UniRule"/>
</dbReference>
<feature type="binding site" evidence="6">
    <location>
        <position position="84"/>
    </location>
    <ligand>
        <name>S-adenosyl-L-methionine</name>
        <dbReference type="ChEBI" id="CHEBI:59789"/>
    </ligand>
</feature>
<dbReference type="PANTHER" id="PTHR11265">
    <property type="entry name" value="S-ADENOSYL-METHYLTRANSFERASE MRAW"/>
    <property type="match status" value="1"/>
</dbReference>
<dbReference type="Pfam" id="PF01795">
    <property type="entry name" value="Methyltransf_5"/>
    <property type="match status" value="1"/>
</dbReference>
<comment type="caution">
    <text evidence="7">The sequence shown here is derived from an EMBL/GenBank/DDBJ whole genome shotgun (WGS) entry which is preliminary data.</text>
</comment>
<protein>
    <recommendedName>
        <fullName evidence="6">Ribosomal RNA small subunit methyltransferase H</fullName>
        <ecNumber evidence="6">2.1.1.199</ecNumber>
    </recommendedName>
    <alternativeName>
        <fullName evidence="6">16S rRNA m(4)C1402 methyltransferase</fullName>
    </alternativeName>
    <alternativeName>
        <fullName evidence="6">rRNA (cytosine-N(4)-)-methyltransferase RsmH</fullName>
    </alternativeName>
</protein>
<comment type="subcellular location">
    <subcellularLocation>
        <location evidence="6">Cytoplasm</location>
    </subcellularLocation>
</comment>
<feature type="binding site" evidence="6">
    <location>
        <begin position="36"/>
        <end position="38"/>
    </location>
    <ligand>
        <name>S-adenosyl-L-methionine</name>
        <dbReference type="ChEBI" id="CHEBI:59789"/>
    </ligand>
</feature>
<keyword evidence="2 6" id="KW-0698">rRNA processing</keyword>